<dbReference type="PANTHER" id="PTHR30157:SF0">
    <property type="entry name" value="NADPH-DEPENDENT FERRIC-CHELATE REDUCTASE"/>
    <property type="match status" value="1"/>
</dbReference>
<protein>
    <submittedName>
        <fullName evidence="4">NADPH-dependent ferric siderophore reductase</fullName>
    </submittedName>
    <submittedName>
        <fullName evidence="3">Siderophore-interacting protein</fullName>
    </submittedName>
</protein>
<dbReference type="InterPro" id="IPR007037">
    <property type="entry name" value="SIP_rossman_dom"/>
</dbReference>
<evidence type="ECO:0000256" key="1">
    <source>
        <dbReference type="SAM" id="MobiDB-lite"/>
    </source>
</evidence>
<feature type="domain" description="FAD-binding FR-type" evidence="2">
    <location>
        <begin position="22"/>
        <end position="152"/>
    </location>
</feature>
<feature type="region of interest" description="Disordered" evidence="1">
    <location>
        <begin position="1"/>
        <end position="21"/>
    </location>
</feature>
<gene>
    <name evidence="4" type="ORF">FB463_000141</name>
    <name evidence="3" type="ORF">FFA01_20760</name>
</gene>
<dbReference type="InterPro" id="IPR039374">
    <property type="entry name" value="SIP_fam"/>
</dbReference>
<dbReference type="Proteomes" id="UP000522688">
    <property type="component" value="Unassembled WGS sequence"/>
</dbReference>
<dbReference type="CDD" id="cd06193">
    <property type="entry name" value="siderophore_interacting"/>
    <property type="match status" value="1"/>
</dbReference>
<evidence type="ECO:0000313" key="3">
    <source>
        <dbReference type="EMBL" id="GEK83767.1"/>
    </source>
</evidence>
<dbReference type="OrthoDB" id="9814826at2"/>
<dbReference type="RefSeq" id="WP_146855819.1">
    <property type="nucleotide sequence ID" value="NZ_BAAAHR010000005.1"/>
</dbReference>
<dbReference type="InterPro" id="IPR039261">
    <property type="entry name" value="FNR_nucleotide-bd"/>
</dbReference>
<dbReference type="Gene3D" id="3.40.50.80">
    <property type="entry name" value="Nucleotide-binding domain of ferredoxin-NADP reductase (FNR) module"/>
    <property type="match status" value="1"/>
</dbReference>
<dbReference type="InterPro" id="IPR017927">
    <property type="entry name" value="FAD-bd_FR_type"/>
</dbReference>
<keyword evidence="5" id="KW-1185">Reference proteome</keyword>
<comment type="caution">
    <text evidence="4">The sequence shown here is derived from an EMBL/GenBank/DDBJ whole genome shotgun (WGS) entry which is preliminary data.</text>
</comment>
<name>A0A7W3PHN7_9MICO</name>
<evidence type="ECO:0000313" key="4">
    <source>
        <dbReference type="EMBL" id="MBA8811917.1"/>
    </source>
</evidence>
<dbReference type="GO" id="GO:0016491">
    <property type="term" value="F:oxidoreductase activity"/>
    <property type="evidence" value="ECO:0007669"/>
    <property type="project" value="InterPro"/>
</dbReference>
<dbReference type="Pfam" id="PF08021">
    <property type="entry name" value="FAD_binding_9"/>
    <property type="match status" value="1"/>
</dbReference>
<proteinExistence type="predicted"/>
<accession>A0A7W3PHN7</accession>
<dbReference type="AlphaFoldDB" id="A0A7W3PHN7"/>
<dbReference type="Gene3D" id="2.40.30.10">
    <property type="entry name" value="Translation factors"/>
    <property type="match status" value="1"/>
</dbReference>
<reference evidence="3 5" key="1">
    <citation type="submission" date="2019-07" db="EMBL/GenBank/DDBJ databases">
        <title>Whole genome shotgun sequence of Frigoribacterium faeni NBRC 103066.</title>
        <authorList>
            <person name="Hosoyama A."/>
            <person name="Uohara A."/>
            <person name="Ohji S."/>
            <person name="Ichikawa N."/>
        </authorList>
    </citation>
    <scope>NUCLEOTIDE SEQUENCE [LARGE SCALE GENOMIC DNA]</scope>
    <source>
        <strain evidence="3 5">NBRC 103066</strain>
    </source>
</reference>
<dbReference type="InterPro" id="IPR017938">
    <property type="entry name" value="Riboflavin_synthase-like_b-brl"/>
</dbReference>
<dbReference type="Pfam" id="PF04954">
    <property type="entry name" value="SIP"/>
    <property type="match status" value="1"/>
</dbReference>
<evidence type="ECO:0000313" key="6">
    <source>
        <dbReference type="Proteomes" id="UP000522688"/>
    </source>
</evidence>
<sequence>MTETPSPGTDAAPPGRTARPVRSQHVLVVERTERVSPHLVRVHLGGPAFDGFVEAGEVQLAATDTYVKLLLARPGLGLQPPFDLDALRAELAPDDLPVRRTYTIRSVDRAARTIAIDFVVHGDEGVAGPWALSARPGDRLSMSSPGGLWAPHPGPDVEHLLLGDDSAVPAIAAALEAMTADARGLALIEVDTAADELALARPAGVELRWLHREGTATPGVPLVAALRALERPAGRIAVFAHGERGAMKEARVVFQDEWHLDRASLSLSAYWALGRAEDRFQAEKREPVGVIFAD</sequence>
<reference evidence="4 6" key="2">
    <citation type="submission" date="2020-07" db="EMBL/GenBank/DDBJ databases">
        <title>Sequencing the genomes of 1000 actinobacteria strains.</title>
        <authorList>
            <person name="Klenk H.-P."/>
        </authorList>
    </citation>
    <scope>NUCLEOTIDE SEQUENCE [LARGE SCALE GENOMIC DNA]</scope>
    <source>
        <strain evidence="4 6">DSM 10309</strain>
    </source>
</reference>
<dbReference type="EMBL" id="BJUV01000020">
    <property type="protein sequence ID" value="GEK83767.1"/>
    <property type="molecule type" value="Genomic_DNA"/>
</dbReference>
<dbReference type="InterPro" id="IPR013113">
    <property type="entry name" value="SIP_FAD-bd"/>
</dbReference>
<evidence type="ECO:0000313" key="5">
    <source>
        <dbReference type="Proteomes" id="UP000321154"/>
    </source>
</evidence>
<dbReference type="EMBL" id="JACGWW010000001">
    <property type="protein sequence ID" value="MBA8811917.1"/>
    <property type="molecule type" value="Genomic_DNA"/>
</dbReference>
<dbReference type="PANTHER" id="PTHR30157">
    <property type="entry name" value="FERRIC REDUCTASE, NADPH-DEPENDENT"/>
    <property type="match status" value="1"/>
</dbReference>
<evidence type="ECO:0000259" key="2">
    <source>
        <dbReference type="PROSITE" id="PS51384"/>
    </source>
</evidence>
<dbReference type="Proteomes" id="UP000321154">
    <property type="component" value="Unassembled WGS sequence"/>
</dbReference>
<dbReference type="PROSITE" id="PS51384">
    <property type="entry name" value="FAD_FR"/>
    <property type="match status" value="1"/>
</dbReference>
<dbReference type="SUPFAM" id="SSF63380">
    <property type="entry name" value="Riboflavin synthase domain-like"/>
    <property type="match status" value="1"/>
</dbReference>
<organism evidence="4 6">
    <name type="scientific">Frigoribacterium faeni</name>
    <dbReference type="NCBI Taxonomy" id="145483"/>
    <lineage>
        <taxon>Bacteria</taxon>
        <taxon>Bacillati</taxon>
        <taxon>Actinomycetota</taxon>
        <taxon>Actinomycetes</taxon>
        <taxon>Micrococcales</taxon>
        <taxon>Microbacteriaceae</taxon>
        <taxon>Frigoribacterium</taxon>
    </lineage>
</organism>